<dbReference type="RefSeq" id="XP_040794833.1">
    <property type="nucleotide sequence ID" value="XM_040946170.1"/>
</dbReference>
<evidence type="ECO:0000313" key="2">
    <source>
        <dbReference type="Proteomes" id="UP000249789"/>
    </source>
</evidence>
<dbReference type="EMBL" id="KZ824755">
    <property type="protein sequence ID" value="RAK70821.1"/>
    <property type="molecule type" value="Genomic_DNA"/>
</dbReference>
<sequence length="95" mass="10694">MGAGLSRHIQSIKLEVLLQLSLPLSTLDASVRSRRRCSQRRFDSSARKTKETLIGNLAELFSLATLRKLGPSRKQKKKSLVARSLFILYPQSPEN</sequence>
<dbReference type="GeneID" id="63863503"/>
<protein>
    <submittedName>
        <fullName evidence="1">Uncharacterized protein</fullName>
    </submittedName>
</protein>
<reference evidence="1 2" key="1">
    <citation type="submission" date="2018-02" db="EMBL/GenBank/DDBJ databases">
        <title>The genomes of Aspergillus section Nigri reveals drivers in fungal speciation.</title>
        <authorList>
            <consortium name="DOE Joint Genome Institute"/>
            <person name="Vesth T.C."/>
            <person name="Nybo J."/>
            <person name="Theobald S."/>
            <person name="Brandl J."/>
            <person name="Frisvad J.C."/>
            <person name="Nielsen K.F."/>
            <person name="Lyhne E.K."/>
            <person name="Kogle M.E."/>
            <person name="Kuo A."/>
            <person name="Riley R."/>
            <person name="Clum A."/>
            <person name="Nolan M."/>
            <person name="Lipzen A."/>
            <person name="Salamov A."/>
            <person name="Henrissat B."/>
            <person name="Wiebenga A."/>
            <person name="De vries R.P."/>
            <person name="Grigoriev I.V."/>
            <person name="Mortensen U.H."/>
            <person name="Andersen M.R."/>
            <person name="Baker S.E."/>
        </authorList>
    </citation>
    <scope>NUCLEOTIDE SEQUENCE [LARGE SCALE GENOMIC DNA]</scope>
    <source>
        <strain evidence="1 2">CBS 313.89</strain>
    </source>
</reference>
<name>A0A8G1RI27_9EURO</name>
<proteinExistence type="predicted"/>
<keyword evidence="2" id="KW-1185">Reference proteome</keyword>
<gene>
    <name evidence="1" type="ORF">BO72DRAFT_454209</name>
</gene>
<accession>A0A8G1RI27</accession>
<evidence type="ECO:0000313" key="1">
    <source>
        <dbReference type="EMBL" id="RAK70821.1"/>
    </source>
</evidence>
<dbReference type="VEuPathDB" id="FungiDB:BO72DRAFT_454209"/>
<organism evidence="1 2">
    <name type="scientific">Aspergillus fijiensis CBS 313.89</name>
    <dbReference type="NCBI Taxonomy" id="1448319"/>
    <lineage>
        <taxon>Eukaryota</taxon>
        <taxon>Fungi</taxon>
        <taxon>Dikarya</taxon>
        <taxon>Ascomycota</taxon>
        <taxon>Pezizomycotina</taxon>
        <taxon>Eurotiomycetes</taxon>
        <taxon>Eurotiomycetidae</taxon>
        <taxon>Eurotiales</taxon>
        <taxon>Aspergillaceae</taxon>
        <taxon>Aspergillus</taxon>
    </lineage>
</organism>
<dbReference type="Proteomes" id="UP000249789">
    <property type="component" value="Unassembled WGS sequence"/>
</dbReference>
<dbReference type="AlphaFoldDB" id="A0A8G1RI27"/>